<organism evidence="2 3">
    <name type="scientific">Cellulosimicrobium composti</name>
    <dbReference type="NCBI Taxonomy" id="2672572"/>
    <lineage>
        <taxon>Bacteria</taxon>
        <taxon>Bacillati</taxon>
        <taxon>Actinomycetota</taxon>
        <taxon>Actinomycetes</taxon>
        <taxon>Micrococcales</taxon>
        <taxon>Promicromonosporaceae</taxon>
        <taxon>Cellulosimicrobium</taxon>
    </lineage>
</organism>
<proteinExistence type="predicted"/>
<comment type="caution">
    <text evidence="2">The sequence shown here is derived from an EMBL/GenBank/DDBJ whole genome shotgun (WGS) entry which is preliminary data.</text>
</comment>
<evidence type="ECO:0000313" key="2">
    <source>
        <dbReference type="EMBL" id="NDO90045.1"/>
    </source>
</evidence>
<keyword evidence="1" id="KW-0812">Transmembrane</keyword>
<dbReference type="EMBL" id="JAAFAN010000034">
    <property type="protein sequence ID" value="NDO90045.1"/>
    <property type="molecule type" value="Genomic_DNA"/>
</dbReference>
<evidence type="ECO:0000313" key="3">
    <source>
        <dbReference type="Proteomes" id="UP000471672"/>
    </source>
</evidence>
<protein>
    <submittedName>
        <fullName evidence="2">Uncharacterized protein</fullName>
    </submittedName>
</protein>
<dbReference type="RefSeq" id="WP_162289886.1">
    <property type="nucleotide sequence ID" value="NZ_JAAFAN010000034.1"/>
</dbReference>
<keyword evidence="1" id="KW-0472">Membrane</keyword>
<reference evidence="2 3" key="1">
    <citation type="journal article" date="2021" name="Arch. Microbiol.">
        <title>Cellulosimicrobium fucosivorans sp. nov., isolated from San Elijo Lagoon, contains a fucose metabolic pathway linked to carotenoid production.</title>
        <authorList>
            <person name="Aviles F.A."/>
            <person name="Kyndt J.A."/>
        </authorList>
    </citation>
    <scope>NUCLEOTIDE SEQUENCE [LARGE SCALE GENOMIC DNA]</scope>
    <source>
        <strain evidence="2 3">SE3</strain>
    </source>
</reference>
<sequence length="148" mass="15977">MVTVGLITCVIAGPYDGLLAVLGWLFWSAALAVLTTGVVLVLGLPLRLVPRLRTWWSDNGEYTLLGALVGAGLIASSFLAGSPDAVSVDGVDLPIFQPHWMLLLAGWTVLAFSCAHVRWPRRWTRVILRRMDLGSRGPGTPGETVQSR</sequence>
<feature type="transmembrane region" description="Helical" evidence="1">
    <location>
        <begin position="24"/>
        <end position="50"/>
    </location>
</feature>
<feature type="transmembrane region" description="Helical" evidence="1">
    <location>
        <begin position="62"/>
        <end position="80"/>
    </location>
</feature>
<keyword evidence="1" id="KW-1133">Transmembrane helix</keyword>
<gene>
    <name evidence="2" type="ORF">GYH36_11285</name>
</gene>
<name>A0ABX0BBV6_9MICO</name>
<accession>A0ABX0BBV6</accession>
<dbReference type="Proteomes" id="UP000471672">
    <property type="component" value="Unassembled WGS sequence"/>
</dbReference>
<evidence type="ECO:0000256" key="1">
    <source>
        <dbReference type="SAM" id="Phobius"/>
    </source>
</evidence>
<keyword evidence="3" id="KW-1185">Reference proteome</keyword>
<feature type="transmembrane region" description="Helical" evidence="1">
    <location>
        <begin position="100"/>
        <end position="119"/>
    </location>
</feature>